<dbReference type="STRING" id="299467.A0A443SS91"/>
<dbReference type="Gene3D" id="2.130.10.10">
    <property type="entry name" value="YVTN repeat-like/Quinoprotein amine dehydrogenase"/>
    <property type="match status" value="1"/>
</dbReference>
<protein>
    <submittedName>
        <fullName evidence="3">PAB-dependent poly(A)-specific ribonuclease subunit PAN2-like protein</fullName>
    </submittedName>
</protein>
<dbReference type="GO" id="GO:0000289">
    <property type="term" value="P:nuclear-transcribed mRNA poly(A) tail shortening"/>
    <property type="evidence" value="ECO:0007669"/>
    <property type="project" value="TreeGrafter"/>
</dbReference>
<dbReference type="OrthoDB" id="8191639at2759"/>
<dbReference type="InterPro" id="IPR028889">
    <property type="entry name" value="USP"/>
</dbReference>
<dbReference type="Gene3D" id="3.30.420.10">
    <property type="entry name" value="Ribonuclease H-like superfamily/Ribonuclease H"/>
    <property type="match status" value="1"/>
</dbReference>
<dbReference type="Gene3D" id="3.90.70.10">
    <property type="entry name" value="Cysteine proteinases"/>
    <property type="match status" value="1"/>
</dbReference>
<dbReference type="Pfam" id="PF13423">
    <property type="entry name" value="UCH_1"/>
    <property type="match status" value="1"/>
</dbReference>
<dbReference type="SUPFAM" id="SSF54001">
    <property type="entry name" value="Cysteine proteinases"/>
    <property type="match status" value="1"/>
</dbReference>
<dbReference type="InterPro" id="IPR036322">
    <property type="entry name" value="WD40_repeat_dom_sf"/>
</dbReference>
<evidence type="ECO:0000313" key="4">
    <source>
        <dbReference type="Proteomes" id="UP000288716"/>
    </source>
</evidence>
<dbReference type="SUPFAM" id="SSF50978">
    <property type="entry name" value="WD40 repeat-like"/>
    <property type="match status" value="1"/>
</dbReference>
<dbReference type="AlphaFoldDB" id="A0A443SS91"/>
<dbReference type="EMBL" id="NCKV01000522">
    <property type="protein sequence ID" value="RWS30393.1"/>
    <property type="molecule type" value="Genomic_DNA"/>
</dbReference>
<dbReference type="InterPro" id="IPR036397">
    <property type="entry name" value="RNaseH_sf"/>
</dbReference>
<dbReference type="GO" id="GO:0000932">
    <property type="term" value="C:P-body"/>
    <property type="evidence" value="ECO:0007669"/>
    <property type="project" value="TreeGrafter"/>
</dbReference>
<dbReference type="Pfam" id="PF20770">
    <property type="entry name" value="PAN2_N"/>
    <property type="match status" value="1"/>
</dbReference>
<dbReference type="PANTHER" id="PTHR15728:SF0">
    <property type="entry name" value="PAN2-PAN3 DEADENYLATION COMPLEX CATALYTIC SUBUNIT PAN2"/>
    <property type="match status" value="1"/>
</dbReference>
<dbReference type="GO" id="GO:0031251">
    <property type="term" value="C:PAN complex"/>
    <property type="evidence" value="ECO:0007669"/>
    <property type="project" value="TreeGrafter"/>
</dbReference>
<accession>A0A443SS91</accession>
<feature type="region of interest" description="Disordered" evidence="1">
    <location>
        <begin position="298"/>
        <end position="326"/>
    </location>
</feature>
<dbReference type="InterPro" id="IPR048841">
    <property type="entry name" value="PAN2_N"/>
</dbReference>
<dbReference type="PROSITE" id="PS50235">
    <property type="entry name" value="USP_3"/>
    <property type="match status" value="1"/>
</dbReference>
<dbReference type="InterPro" id="IPR038765">
    <property type="entry name" value="Papain-like_cys_pep_sf"/>
</dbReference>
<comment type="caution">
    <text evidence="3">The sequence shown here is derived from an EMBL/GenBank/DDBJ whole genome shotgun (WGS) entry which is preliminary data.</text>
</comment>
<dbReference type="Proteomes" id="UP000288716">
    <property type="component" value="Unassembled WGS sequence"/>
</dbReference>
<dbReference type="GO" id="GO:0004535">
    <property type="term" value="F:poly(A)-specific ribonuclease activity"/>
    <property type="evidence" value="ECO:0007669"/>
    <property type="project" value="TreeGrafter"/>
</dbReference>
<dbReference type="InterPro" id="IPR050785">
    <property type="entry name" value="PAN2-PAN3_catalytic_subunit"/>
</dbReference>
<dbReference type="GO" id="GO:0003676">
    <property type="term" value="F:nucleic acid binding"/>
    <property type="evidence" value="ECO:0007669"/>
    <property type="project" value="InterPro"/>
</dbReference>
<dbReference type="PANTHER" id="PTHR15728">
    <property type="entry name" value="DEADENYLATION COMPLEX CATALYTIC SUBUNIT PAN2"/>
    <property type="match status" value="1"/>
</dbReference>
<keyword evidence="4" id="KW-1185">Reference proteome</keyword>
<evidence type="ECO:0000313" key="3">
    <source>
        <dbReference type="EMBL" id="RWS30393.1"/>
    </source>
</evidence>
<organism evidence="3 4">
    <name type="scientific">Leptotrombidium deliense</name>
    <dbReference type="NCBI Taxonomy" id="299467"/>
    <lineage>
        <taxon>Eukaryota</taxon>
        <taxon>Metazoa</taxon>
        <taxon>Ecdysozoa</taxon>
        <taxon>Arthropoda</taxon>
        <taxon>Chelicerata</taxon>
        <taxon>Arachnida</taxon>
        <taxon>Acari</taxon>
        <taxon>Acariformes</taxon>
        <taxon>Trombidiformes</taxon>
        <taxon>Prostigmata</taxon>
        <taxon>Anystina</taxon>
        <taxon>Parasitengona</taxon>
        <taxon>Trombiculoidea</taxon>
        <taxon>Trombiculidae</taxon>
        <taxon>Leptotrombidium</taxon>
    </lineage>
</organism>
<evidence type="ECO:0000259" key="2">
    <source>
        <dbReference type="PROSITE" id="PS50235"/>
    </source>
</evidence>
<evidence type="ECO:0000256" key="1">
    <source>
        <dbReference type="SAM" id="MobiDB-lite"/>
    </source>
</evidence>
<proteinExistence type="predicted"/>
<sequence length="943" mass="106771">MMLTNSELLKDMQCMTLLPSNLVLLGGHQQTLIEFDLERIKQVRITDIEEDGCVIIRQHPKLVCCGDIMGKITVRDPNSLRVQHTFSTHSVTLSDFDVHGNYLVTCGYSNRNVYSPDRFLMVYDLRMMRQVTPIQMMFSPYLLRFVPAFSSRFCVVSQTGQFQLLDTSGSLTPPPLIHNVDLTPDACITAFDVSTSCQAMAFADSAGYAYLFGASNEVVFNNFSQPTEFADTLEPVPHIAFDDVLTPYSTIPMPYYGDEKLLSDWPPELCQKVYRLPQPIDPQILNAMRMVGSVGYAPNPGNKRRNQMPYETVDSSHGGRNLKSPNVNNVTDVIPNRYQLVVPNHNKVMCEEFAFGRYNHSPFAGLDSTLPNSYANNIIQTLYFISPLHTSIMNHLCTREFCLTCELAFLFHMMDMCSRQVPCQASNFLRAFRTMKEASALSLVLPEDEELKKKVAFSRLAQSWIRFILHQLHSELSTANNEVFEGATNTQNTSIITELFGLGEIRDYKCKEGHCWQQDSVQYPITLSYPEKAEKLSFVELLHRSLLAEQNMSAYCEQCQKFQPVVQNKRPTSFPDVLTINCGLDDDKSIKFWNDQLEHGDGEKEAVKLPHSLNPRKACRYGNKCTRSDCIFTHENRGSPQPQAAESWLPLTVYVKLMKEESNLEISCEKTDDDCIEYNLINVISVIKKPGEVGRENIVSAVKIDDLYFKLREKQASRSGTTDWYLFNHFTINAIPIDEVTHTDLSWKVPGIVMYARKDVMQKYEKVLVKKNPITADVFGDDRSLAASGRRASITFTPLSAEEMPGKDDTVAVDAEFVTLNPEETEIRSDGTRATIKPPQRSVARITCIRGSGSMEGQPFIDDYISTQEQVADFMTEFSGIKPGDLDISIKIQSETHDSIEDAKTALSLYRKYEELTKLNQIEEAIEDLYETGKKCSWNVPST</sequence>
<reference evidence="3 4" key="1">
    <citation type="journal article" date="2018" name="Gigascience">
        <title>Genomes of trombidid mites reveal novel predicted allergens and laterally-transferred genes associated with secondary metabolism.</title>
        <authorList>
            <person name="Dong X."/>
            <person name="Chaisiri K."/>
            <person name="Xia D."/>
            <person name="Armstrong S.D."/>
            <person name="Fang Y."/>
            <person name="Donnelly M.J."/>
            <person name="Kadowaki T."/>
            <person name="McGarry J.W."/>
            <person name="Darby A.C."/>
            <person name="Makepeace B.L."/>
        </authorList>
    </citation>
    <scope>NUCLEOTIDE SEQUENCE [LARGE SCALE GENOMIC DNA]</scope>
    <source>
        <strain evidence="3">UoL-UT</strain>
    </source>
</reference>
<name>A0A443SS91_9ACAR</name>
<gene>
    <name evidence="3" type="ORF">B4U80_03043</name>
</gene>
<dbReference type="InterPro" id="IPR028881">
    <property type="entry name" value="PAN2_UCH_dom"/>
</dbReference>
<dbReference type="VEuPathDB" id="VectorBase:LDEU001646"/>
<dbReference type="InterPro" id="IPR015943">
    <property type="entry name" value="WD40/YVTN_repeat-like_dom_sf"/>
</dbReference>
<feature type="domain" description="USP" evidence="2">
    <location>
        <begin position="364"/>
        <end position="758"/>
    </location>
</feature>